<name>A0A9P9WFV3_9PEZI</name>
<feature type="region of interest" description="Disordered" evidence="1">
    <location>
        <begin position="321"/>
        <end position="347"/>
    </location>
</feature>
<feature type="compositionally biased region" description="Low complexity" evidence="1">
    <location>
        <begin position="321"/>
        <end position="332"/>
    </location>
</feature>
<dbReference type="AlphaFoldDB" id="A0A9P9WFV3"/>
<evidence type="ECO:0000256" key="1">
    <source>
        <dbReference type="SAM" id="MobiDB-lite"/>
    </source>
</evidence>
<dbReference type="Proteomes" id="UP000829685">
    <property type="component" value="Unassembled WGS sequence"/>
</dbReference>
<keyword evidence="3" id="KW-1185">Reference proteome</keyword>
<evidence type="ECO:0000313" key="2">
    <source>
        <dbReference type="EMBL" id="KAI1861791.1"/>
    </source>
</evidence>
<accession>A0A9P9WFV3</accession>
<organism evidence="2 3">
    <name type="scientific">Neoarthrinium moseri</name>
    <dbReference type="NCBI Taxonomy" id="1658444"/>
    <lineage>
        <taxon>Eukaryota</taxon>
        <taxon>Fungi</taxon>
        <taxon>Dikarya</taxon>
        <taxon>Ascomycota</taxon>
        <taxon>Pezizomycotina</taxon>
        <taxon>Sordariomycetes</taxon>
        <taxon>Xylariomycetidae</taxon>
        <taxon>Amphisphaeriales</taxon>
        <taxon>Apiosporaceae</taxon>
        <taxon>Neoarthrinium</taxon>
    </lineage>
</organism>
<feature type="region of interest" description="Disordered" evidence="1">
    <location>
        <begin position="29"/>
        <end position="69"/>
    </location>
</feature>
<feature type="region of interest" description="Disordered" evidence="1">
    <location>
        <begin position="114"/>
        <end position="134"/>
    </location>
</feature>
<protein>
    <submittedName>
        <fullName evidence="2">Uncharacterized protein</fullName>
    </submittedName>
</protein>
<reference evidence="2" key="1">
    <citation type="submission" date="2021-03" db="EMBL/GenBank/DDBJ databases">
        <title>Revisited historic fungal species revealed as producer of novel bioactive compounds through whole genome sequencing and comparative genomics.</title>
        <authorList>
            <person name="Vignolle G.A."/>
            <person name="Hochenegger N."/>
            <person name="Mach R.L."/>
            <person name="Mach-Aigner A.R."/>
            <person name="Javad Rahimi M."/>
            <person name="Salim K.A."/>
            <person name="Chan C.M."/>
            <person name="Lim L.B.L."/>
            <person name="Cai F."/>
            <person name="Druzhinina I.S."/>
            <person name="U'Ren J.M."/>
            <person name="Derntl C."/>
        </authorList>
    </citation>
    <scope>NUCLEOTIDE SEQUENCE</scope>
    <source>
        <strain evidence="2">TUCIM 5799</strain>
    </source>
</reference>
<feature type="compositionally biased region" description="Polar residues" evidence="1">
    <location>
        <begin position="336"/>
        <end position="346"/>
    </location>
</feature>
<dbReference type="EMBL" id="JAFIMR010000028">
    <property type="protein sequence ID" value="KAI1861791.1"/>
    <property type="molecule type" value="Genomic_DNA"/>
</dbReference>
<sequence length="392" mass="41612">MLPVTTETPIYPTITFPVSSDTLEPATTETQTYEVPTSSKTMEPVSQTTSKYPISSSTNTEAPVTRPTTITYPASKPTYTSTYTFTSVYTYSGVVTTETKTGTTTWCPGEYPTSGNKPGLSTYPTQRDPSSTPTYTSTYIQSTTYTITSCHPTVTKCALGQLTSEIYTVTTTWCPGVEEPTQVVEVYPALSTEDPVKHYTDGPYLSPVVNYNLLPHTTSTYTQKTTYTVTSCHPTVTKCYIGSIITDTHTLTSTYPAEDASATSIYFTQPVLSDASPTTTDLITLGSLPTAHGAASQDQGRGTFAFSASTFKISTHSGVAESSAAASGPAEENPQGGDQQSPTVTSKADPIEGIQTDAALGLQPTYATAGSSRIHATCILVCLIPFLGNILG</sequence>
<comment type="caution">
    <text evidence="2">The sequence shown here is derived from an EMBL/GenBank/DDBJ whole genome shotgun (WGS) entry which is preliminary data.</text>
</comment>
<evidence type="ECO:0000313" key="3">
    <source>
        <dbReference type="Proteomes" id="UP000829685"/>
    </source>
</evidence>
<proteinExistence type="predicted"/>
<gene>
    <name evidence="2" type="ORF">JX265_009294</name>
</gene>